<accession>A0ACB6QFT0</accession>
<keyword evidence="2" id="KW-1185">Reference proteome</keyword>
<protein>
    <submittedName>
        <fullName evidence="1">RCC1/BLIP-II</fullName>
    </submittedName>
</protein>
<dbReference type="EMBL" id="MU003527">
    <property type="protein sequence ID" value="KAF2465844.1"/>
    <property type="molecule type" value="Genomic_DNA"/>
</dbReference>
<evidence type="ECO:0000313" key="1">
    <source>
        <dbReference type="EMBL" id="KAF2465844.1"/>
    </source>
</evidence>
<gene>
    <name evidence="1" type="ORF">BDR25DRAFT_294380</name>
</gene>
<dbReference type="Proteomes" id="UP000799755">
    <property type="component" value="Unassembled WGS sequence"/>
</dbReference>
<name>A0ACB6QFT0_9PLEO</name>
<reference evidence="1" key="1">
    <citation type="journal article" date="2020" name="Stud. Mycol.">
        <title>101 Dothideomycetes genomes: a test case for predicting lifestyles and emergence of pathogens.</title>
        <authorList>
            <person name="Haridas S."/>
            <person name="Albert R."/>
            <person name="Binder M."/>
            <person name="Bloem J."/>
            <person name="Labutti K."/>
            <person name="Salamov A."/>
            <person name="Andreopoulos B."/>
            <person name="Baker S."/>
            <person name="Barry K."/>
            <person name="Bills G."/>
            <person name="Bluhm B."/>
            <person name="Cannon C."/>
            <person name="Castanera R."/>
            <person name="Culley D."/>
            <person name="Daum C."/>
            <person name="Ezra D."/>
            <person name="Gonzalez J."/>
            <person name="Henrissat B."/>
            <person name="Kuo A."/>
            <person name="Liang C."/>
            <person name="Lipzen A."/>
            <person name="Lutzoni F."/>
            <person name="Magnuson J."/>
            <person name="Mondo S."/>
            <person name="Nolan M."/>
            <person name="Ohm R."/>
            <person name="Pangilinan J."/>
            <person name="Park H.-J."/>
            <person name="Ramirez L."/>
            <person name="Alfaro M."/>
            <person name="Sun H."/>
            <person name="Tritt A."/>
            <person name="Yoshinaga Y."/>
            <person name="Zwiers L.-H."/>
            <person name="Turgeon B."/>
            <person name="Goodwin S."/>
            <person name="Spatafora J."/>
            <person name="Crous P."/>
            <person name="Grigoriev I."/>
        </authorList>
    </citation>
    <scope>NUCLEOTIDE SEQUENCE</scope>
    <source>
        <strain evidence="1">ATCC 200398</strain>
    </source>
</reference>
<evidence type="ECO:0000313" key="2">
    <source>
        <dbReference type="Proteomes" id="UP000799755"/>
    </source>
</evidence>
<proteinExistence type="predicted"/>
<comment type="caution">
    <text evidence="1">The sequence shown here is derived from an EMBL/GenBank/DDBJ whole genome shotgun (WGS) entry which is preliminary data.</text>
</comment>
<organism evidence="1 2">
    <name type="scientific">Lindgomyces ingoldianus</name>
    <dbReference type="NCBI Taxonomy" id="673940"/>
    <lineage>
        <taxon>Eukaryota</taxon>
        <taxon>Fungi</taxon>
        <taxon>Dikarya</taxon>
        <taxon>Ascomycota</taxon>
        <taxon>Pezizomycotina</taxon>
        <taxon>Dothideomycetes</taxon>
        <taxon>Pleosporomycetidae</taxon>
        <taxon>Pleosporales</taxon>
        <taxon>Lindgomycetaceae</taxon>
        <taxon>Lindgomyces</taxon>
    </lineage>
</organism>
<sequence length="205" mass="22300">MVAGATTFTALTTEGKVYTWTPDLRFPNCLGRRSHAGQPAKYPCPVPYLSHIKITHVRSGGYLTAAVSEDGELFLWGYANPTGNNNFAIFEERIHVRNLSLPSNPQDYEDDYVKEVPVTINGRKAIVTHVAVGDGHILIAAEANRGRERAVFAMGEGGWGQLGIGGRPTFVGSLQEVVALRGKKVKGLTCAGWSSWVVVDEEDED</sequence>